<dbReference type="SUPFAM" id="SSF53254">
    <property type="entry name" value="Phosphoglycerate mutase-like"/>
    <property type="match status" value="1"/>
</dbReference>
<organism evidence="3">
    <name type="scientific">Picocystis salinarum</name>
    <dbReference type="NCBI Taxonomy" id="88271"/>
    <lineage>
        <taxon>Eukaryota</taxon>
        <taxon>Viridiplantae</taxon>
        <taxon>Chlorophyta</taxon>
        <taxon>Picocystophyceae</taxon>
        <taxon>Picocystales</taxon>
        <taxon>Picocystaceae</taxon>
        <taxon>Picocystis</taxon>
    </lineage>
</organism>
<feature type="active site" description="Tele-phosphohistidine intermediate" evidence="1">
    <location>
        <position position="29"/>
    </location>
</feature>
<feature type="binding site" evidence="2">
    <location>
        <begin position="28"/>
        <end position="35"/>
    </location>
    <ligand>
        <name>substrate</name>
    </ligand>
</feature>
<dbReference type="InterPro" id="IPR052765">
    <property type="entry name" value="PGM-Related"/>
</dbReference>
<evidence type="ECO:0000256" key="2">
    <source>
        <dbReference type="PIRSR" id="PIRSR613078-2"/>
    </source>
</evidence>
<dbReference type="EMBL" id="HBIS01007742">
    <property type="protein sequence ID" value="CAE0612865.1"/>
    <property type="molecule type" value="Transcribed_RNA"/>
</dbReference>
<protein>
    <recommendedName>
        <fullName evidence="4">Phosphoglycerate mutase-like protein</fullName>
    </recommendedName>
</protein>
<dbReference type="PANTHER" id="PTHR46192">
    <property type="entry name" value="BROAD-RANGE ACID PHOSPHATASE DET1"/>
    <property type="match status" value="1"/>
</dbReference>
<dbReference type="InterPro" id="IPR013078">
    <property type="entry name" value="His_Pase_superF_clade-1"/>
</dbReference>
<accession>A0A7S3UFJ2</accession>
<evidence type="ECO:0000256" key="1">
    <source>
        <dbReference type="PIRSR" id="PIRSR613078-1"/>
    </source>
</evidence>
<feature type="active site" description="Proton donor/acceptor" evidence="1">
    <location>
        <position position="111"/>
    </location>
</feature>
<dbReference type="CDD" id="cd07067">
    <property type="entry name" value="HP_PGM_like"/>
    <property type="match status" value="1"/>
</dbReference>
<dbReference type="AlphaFoldDB" id="A0A7S3UFJ2"/>
<evidence type="ECO:0008006" key="4">
    <source>
        <dbReference type="Google" id="ProtNLM"/>
    </source>
</evidence>
<reference evidence="3" key="1">
    <citation type="submission" date="2021-01" db="EMBL/GenBank/DDBJ databases">
        <authorList>
            <person name="Corre E."/>
            <person name="Pelletier E."/>
            <person name="Niang G."/>
            <person name="Scheremetjew M."/>
            <person name="Finn R."/>
            <person name="Kale V."/>
            <person name="Holt S."/>
            <person name="Cochrane G."/>
            <person name="Meng A."/>
            <person name="Brown T."/>
            <person name="Cohen L."/>
        </authorList>
    </citation>
    <scope>NUCLEOTIDE SEQUENCE</scope>
    <source>
        <strain evidence="3">CCMP1897</strain>
    </source>
</reference>
<name>A0A7S3UFJ2_9CHLO</name>
<sequence length="276" mass="32620">MSRKWLRVAKEIGSETNKMRPKRIILIRHAESQANEDESILSHVPDPKVGITGRGTRQAHDLGEALKDIVQDEKVFFHCSPYMRAKRTLEEIVSRFPKGQYLAREEPRIREQDFGNLQCHDPHLTGNKLAAKMSEIKKEREHFGRFFYRFPNGESGADVYDRVSTFLETLHRDFDKPGFGPWLYNNVGLVSHGIFMRLFLMRWYRWSVEEFEALENFKNAEYVIMERQDNGPHRDQYEVLNKESKLRPWKGINMPSWSEQQPYVTLRQSPTYAPWD</sequence>
<feature type="binding site" evidence="2">
    <location>
        <position position="84"/>
    </location>
    <ligand>
        <name>substrate</name>
    </ligand>
</feature>
<evidence type="ECO:0000313" key="3">
    <source>
        <dbReference type="EMBL" id="CAE0612865.1"/>
    </source>
</evidence>
<gene>
    <name evidence="3" type="ORF">PSAL00342_LOCUS6764</name>
</gene>
<dbReference type="InterPro" id="IPR029033">
    <property type="entry name" value="His_PPase_superfam"/>
</dbReference>
<dbReference type="Pfam" id="PF00300">
    <property type="entry name" value="His_Phos_1"/>
    <property type="match status" value="1"/>
</dbReference>
<dbReference type="SMART" id="SM00855">
    <property type="entry name" value="PGAM"/>
    <property type="match status" value="1"/>
</dbReference>
<proteinExistence type="predicted"/>
<dbReference type="Gene3D" id="3.40.50.1240">
    <property type="entry name" value="Phosphoglycerate mutase-like"/>
    <property type="match status" value="1"/>
</dbReference>